<accession>A0ABN1IRV7</accession>
<evidence type="ECO:0000313" key="1">
    <source>
        <dbReference type="EMBL" id="GAA0719822.1"/>
    </source>
</evidence>
<protein>
    <recommendedName>
        <fullName evidence="3">GTP cyclohydrolase</fullName>
    </recommendedName>
</protein>
<dbReference type="SUPFAM" id="SSF55729">
    <property type="entry name" value="Acyl-CoA N-acyltransferases (Nat)"/>
    <property type="match status" value="1"/>
</dbReference>
<dbReference type="PANTHER" id="PTHR41368:SF1">
    <property type="entry name" value="PROTEIN YGHO"/>
    <property type="match status" value="1"/>
</dbReference>
<dbReference type="RefSeq" id="WP_299602221.1">
    <property type="nucleotide sequence ID" value="NZ_BAAAGE010000002.1"/>
</dbReference>
<dbReference type="InterPro" id="IPR039968">
    <property type="entry name" value="BcerS-like"/>
</dbReference>
<dbReference type="InterPro" id="IPR016181">
    <property type="entry name" value="Acyl_CoA_acyltransferase"/>
</dbReference>
<organism evidence="1 2">
    <name type="scientific">Aquimarina litoralis</name>
    <dbReference type="NCBI Taxonomy" id="584605"/>
    <lineage>
        <taxon>Bacteria</taxon>
        <taxon>Pseudomonadati</taxon>
        <taxon>Bacteroidota</taxon>
        <taxon>Flavobacteriia</taxon>
        <taxon>Flavobacteriales</taxon>
        <taxon>Flavobacteriaceae</taxon>
        <taxon>Aquimarina</taxon>
    </lineage>
</organism>
<dbReference type="EMBL" id="BAAAGE010000002">
    <property type="protein sequence ID" value="GAA0719822.1"/>
    <property type="molecule type" value="Genomic_DNA"/>
</dbReference>
<sequence>MITIKEITSKADLTTFVKFPFELYKDSPYYVPSIIKEELDVMNPKKNPVFKNAIAKYFLAYRDNKIVGRIAAIINWIEVKEQKKAKVRFGWFDVIDDIEVTKALLEKVTEFGKQHSLEYMEGPVGFSNMDKAGILIKGYEELNTMITWYNYPYYKEHMEQLGFEDAATWVEYKIKVPKETKEKVIKFAKIIKERYQLQLLKFRKSKELLKYADDMFDLLNKTYSSLQTFVPIQQYQVEMYKKKYLPYLNPEYITCIADNTGKLIAFSIVMPSFSKALKKMNGKIYPLKFLHILKAQRRNDTAAFYLIGVDPEYQNKGVTALIFKEMNETFIRNGIEMVETNPELEENKAIQALWNDYEHEQHKMRRTYRKYFS</sequence>
<keyword evidence="2" id="KW-1185">Reference proteome</keyword>
<comment type="caution">
    <text evidence="1">The sequence shown here is derived from an EMBL/GenBank/DDBJ whole genome shotgun (WGS) entry which is preliminary data.</text>
</comment>
<evidence type="ECO:0000313" key="2">
    <source>
        <dbReference type="Proteomes" id="UP001501758"/>
    </source>
</evidence>
<name>A0ABN1IRV7_9FLAO</name>
<dbReference type="PANTHER" id="PTHR41368">
    <property type="entry name" value="PROTEIN YGHO"/>
    <property type="match status" value="1"/>
</dbReference>
<dbReference type="Proteomes" id="UP001501758">
    <property type="component" value="Unassembled WGS sequence"/>
</dbReference>
<gene>
    <name evidence="1" type="ORF">GCM10009430_19310</name>
</gene>
<dbReference type="Gene3D" id="3.40.630.30">
    <property type="match status" value="1"/>
</dbReference>
<reference evidence="1 2" key="1">
    <citation type="journal article" date="2019" name="Int. J. Syst. Evol. Microbiol.">
        <title>The Global Catalogue of Microorganisms (GCM) 10K type strain sequencing project: providing services to taxonomists for standard genome sequencing and annotation.</title>
        <authorList>
            <consortium name="The Broad Institute Genomics Platform"/>
            <consortium name="The Broad Institute Genome Sequencing Center for Infectious Disease"/>
            <person name="Wu L."/>
            <person name="Ma J."/>
        </authorList>
    </citation>
    <scope>NUCLEOTIDE SEQUENCE [LARGE SCALE GENOMIC DNA]</scope>
    <source>
        <strain evidence="1 2">JCM 15974</strain>
    </source>
</reference>
<proteinExistence type="predicted"/>
<evidence type="ECO:0008006" key="3">
    <source>
        <dbReference type="Google" id="ProtNLM"/>
    </source>
</evidence>